<dbReference type="Proteomes" id="UP000249819">
    <property type="component" value="Unassembled WGS sequence"/>
</dbReference>
<feature type="signal peptide" evidence="3">
    <location>
        <begin position="1"/>
        <end position="18"/>
    </location>
</feature>
<proteinExistence type="predicted"/>
<sequence>MRHLLLLIFLTAASYAMAQDSSGTKNLNLSATQTAQLKVINKAFIKDAQQIRTDKSLTADDKKVKLQELSFNREDRIKTVLTPDQLAKWKQQHIAMHQMADMHRTDSQKVRAKIKEELGLTNEQAQQLKNINKSFRDQAKAIRQDNGISKQVRKEKLDSLKNVQDSQVQGVLNADQYTKYKAISASMQDRMQNLKKTQSRDIPGRNTPGRN</sequence>
<feature type="coiled-coil region" evidence="1">
    <location>
        <begin position="111"/>
        <end position="145"/>
    </location>
</feature>
<organism evidence="4 5">
    <name type="scientific">Chitinophaga dinghuensis</name>
    <dbReference type="NCBI Taxonomy" id="1539050"/>
    <lineage>
        <taxon>Bacteria</taxon>
        <taxon>Pseudomonadati</taxon>
        <taxon>Bacteroidota</taxon>
        <taxon>Chitinophagia</taxon>
        <taxon>Chitinophagales</taxon>
        <taxon>Chitinophagaceae</taxon>
        <taxon>Chitinophaga</taxon>
    </lineage>
</organism>
<evidence type="ECO:0000313" key="4">
    <source>
        <dbReference type="EMBL" id="RAJ87510.1"/>
    </source>
</evidence>
<evidence type="ECO:0000256" key="2">
    <source>
        <dbReference type="SAM" id="MobiDB-lite"/>
    </source>
</evidence>
<protein>
    <recommendedName>
        <fullName evidence="6">LTXXQ motif family protein</fullName>
    </recommendedName>
</protein>
<evidence type="ECO:0000313" key="5">
    <source>
        <dbReference type="Proteomes" id="UP000249819"/>
    </source>
</evidence>
<gene>
    <name evidence="4" type="ORF">CLV59_101261</name>
</gene>
<comment type="caution">
    <text evidence="4">The sequence shown here is derived from an EMBL/GenBank/DDBJ whole genome shotgun (WGS) entry which is preliminary data.</text>
</comment>
<feature type="chain" id="PRO_5016411897" description="LTXXQ motif family protein" evidence="3">
    <location>
        <begin position="19"/>
        <end position="211"/>
    </location>
</feature>
<accession>A0A327WDS3</accession>
<keyword evidence="1" id="KW-0175">Coiled coil</keyword>
<keyword evidence="5" id="KW-1185">Reference proteome</keyword>
<evidence type="ECO:0008006" key="6">
    <source>
        <dbReference type="Google" id="ProtNLM"/>
    </source>
</evidence>
<feature type="region of interest" description="Disordered" evidence="2">
    <location>
        <begin position="188"/>
        <end position="211"/>
    </location>
</feature>
<reference evidence="4 5" key="1">
    <citation type="submission" date="2018-06" db="EMBL/GenBank/DDBJ databases">
        <title>Genomic Encyclopedia of Archaeal and Bacterial Type Strains, Phase II (KMG-II): from individual species to whole genera.</title>
        <authorList>
            <person name="Goeker M."/>
        </authorList>
    </citation>
    <scope>NUCLEOTIDE SEQUENCE [LARGE SCALE GENOMIC DNA]</scope>
    <source>
        <strain evidence="4 5">DSM 29821</strain>
    </source>
</reference>
<dbReference type="OrthoDB" id="677985at2"/>
<dbReference type="EMBL" id="QLMA01000001">
    <property type="protein sequence ID" value="RAJ87510.1"/>
    <property type="molecule type" value="Genomic_DNA"/>
</dbReference>
<name>A0A327WDS3_9BACT</name>
<dbReference type="AlphaFoldDB" id="A0A327WDS3"/>
<evidence type="ECO:0000256" key="1">
    <source>
        <dbReference type="SAM" id="Coils"/>
    </source>
</evidence>
<keyword evidence="3" id="KW-0732">Signal</keyword>
<dbReference type="RefSeq" id="WP_111590190.1">
    <property type="nucleotide sequence ID" value="NZ_QLMA01000001.1"/>
</dbReference>
<evidence type="ECO:0000256" key="3">
    <source>
        <dbReference type="SAM" id="SignalP"/>
    </source>
</evidence>